<evidence type="ECO:0000256" key="10">
    <source>
        <dbReference type="ARBA" id="ARBA00049111"/>
    </source>
</evidence>
<proteinExistence type="inferred from homology"/>
<dbReference type="Gene3D" id="3.90.1150.10">
    <property type="entry name" value="Aspartate Aminotransferase, domain 1"/>
    <property type="match status" value="1"/>
</dbReference>
<dbReference type="InterPro" id="IPR005814">
    <property type="entry name" value="Aminotrans_3"/>
</dbReference>
<keyword evidence="7 12" id="KW-0032">Aminotransferase</keyword>
<evidence type="ECO:0000256" key="5">
    <source>
        <dbReference type="ARBA" id="ARBA00013155"/>
    </source>
</evidence>
<evidence type="ECO:0000256" key="9">
    <source>
        <dbReference type="ARBA" id="ARBA00022898"/>
    </source>
</evidence>
<dbReference type="PIRSF" id="PIRSF000521">
    <property type="entry name" value="Transaminase_4ab_Lys_Orn"/>
    <property type="match status" value="1"/>
</dbReference>
<dbReference type="PANTHER" id="PTHR43552:SF2">
    <property type="entry name" value="DIAMINOBUTYRATE--2-OXOGLUTARATE TRANSAMINASE"/>
    <property type="match status" value="1"/>
</dbReference>
<evidence type="ECO:0000256" key="1">
    <source>
        <dbReference type="ARBA" id="ARBA00001933"/>
    </source>
</evidence>
<dbReference type="RefSeq" id="WP_310170594.1">
    <property type="nucleotide sequence ID" value="NZ_BAABHE010000002.1"/>
</dbReference>
<evidence type="ECO:0000256" key="8">
    <source>
        <dbReference type="ARBA" id="ARBA00022679"/>
    </source>
</evidence>
<evidence type="ECO:0000256" key="3">
    <source>
        <dbReference type="ARBA" id="ARBA00004946"/>
    </source>
</evidence>
<dbReference type="InterPro" id="IPR012773">
    <property type="entry name" value="Ectoine_EctB"/>
</dbReference>
<keyword evidence="9 11" id="KW-0663">Pyridoxal phosphate</keyword>
<dbReference type="Gene3D" id="3.40.640.10">
    <property type="entry name" value="Type I PLP-dependent aspartate aminotransferase-like (Major domain)"/>
    <property type="match status" value="1"/>
</dbReference>
<protein>
    <recommendedName>
        <fullName evidence="6 12">Diaminobutyrate--2-oxoglutarate transaminase</fullName>
        <ecNumber evidence="5 12">2.6.1.76</ecNumber>
    </recommendedName>
    <alternativeName>
        <fullName evidence="12">DABA aminotransferase</fullName>
    </alternativeName>
</protein>
<dbReference type="Pfam" id="PF00202">
    <property type="entry name" value="Aminotran_3"/>
    <property type="match status" value="1"/>
</dbReference>
<dbReference type="PROSITE" id="PS00600">
    <property type="entry name" value="AA_TRANSFER_CLASS_3"/>
    <property type="match status" value="1"/>
</dbReference>
<dbReference type="InterPro" id="IPR015422">
    <property type="entry name" value="PyrdxlP-dep_Trfase_small"/>
</dbReference>
<dbReference type="NCBIfam" id="TIGR00709">
    <property type="entry name" value="dat"/>
    <property type="match status" value="1"/>
</dbReference>
<comment type="pathway">
    <text evidence="3 12">Amine and polyamine biosynthesis; ectoine biosynthesis; L-ectoine from L-aspartate 4-semialdehyde: step 1/3.</text>
</comment>
<reference evidence="13 14" key="1">
    <citation type="submission" date="2023-07" db="EMBL/GenBank/DDBJ databases">
        <title>Sequencing the genomes of 1000 actinobacteria strains.</title>
        <authorList>
            <person name="Klenk H.-P."/>
        </authorList>
    </citation>
    <scope>NUCLEOTIDE SEQUENCE [LARGE SCALE GENOMIC DNA]</scope>
    <source>
        <strain evidence="13 14">DSM 22966</strain>
    </source>
</reference>
<accession>A0ABU2AZX0</accession>
<keyword evidence="8 12" id="KW-0808">Transferase</keyword>
<comment type="cofactor">
    <cofactor evidence="1 12">
        <name>pyridoxal 5'-phosphate</name>
        <dbReference type="ChEBI" id="CHEBI:597326"/>
    </cofactor>
</comment>
<comment type="similarity">
    <text evidence="4 11">Belongs to the class-III pyridoxal-phosphate-dependent aminotransferase family.</text>
</comment>
<dbReference type="InterPro" id="IPR049704">
    <property type="entry name" value="Aminotrans_3_PPA_site"/>
</dbReference>
<dbReference type="EMBL" id="JAVDYJ010000001">
    <property type="protein sequence ID" value="MDR7346098.1"/>
    <property type="molecule type" value="Genomic_DNA"/>
</dbReference>
<evidence type="ECO:0000256" key="11">
    <source>
        <dbReference type="RuleBase" id="RU003560"/>
    </source>
</evidence>
<dbReference type="NCBIfam" id="TIGR02407">
    <property type="entry name" value="ectoine_ectB"/>
    <property type="match status" value="1"/>
</dbReference>
<keyword evidence="14" id="KW-1185">Reference proteome</keyword>
<dbReference type="EC" id="2.6.1.76" evidence="5 12"/>
<dbReference type="PANTHER" id="PTHR43552">
    <property type="entry name" value="DIAMINOBUTYRATE--2-OXOGLUTARATE AMINOTRANSFERASE"/>
    <property type="match status" value="1"/>
</dbReference>
<name>A0ABU2AZX0_9MICC</name>
<evidence type="ECO:0000313" key="14">
    <source>
        <dbReference type="Proteomes" id="UP001183794"/>
    </source>
</evidence>
<comment type="catalytic activity">
    <reaction evidence="10 12">
        <text>L-2,4-diaminobutanoate + 2-oxoglutarate = L-aspartate 4-semialdehyde + L-glutamate</text>
        <dbReference type="Rhea" id="RHEA:11160"/>
        <dbReference type="ChEBI" id="CHEBI:16810"/>
        <dbReference type="ChEBI" id="CHEBI:29985"/>
        <dbReference type="ChEBI" id="CHEBI:58761"/>
        <dbReference type="ChEBI" id="CHEBI:537519"/>
        <dbReference type="EC" id="2.6.1.76"/>
    </reaction>
</comment>
<comment type="caution">
    <text evidence="13">The sequence shown here is derived from an EMBL/GenBank/DDBJ whole genome shotgun (WGS) entry which is preliminary data.</text>
</comment>
<dbReference type="NCBIfam" id="NF006733">
    <property type="entry name" value="PRK09264.1"/>
    <property type="match status" value="1"/>
</dbReference>
<evidence type="ECO:0000256" key="6">
    <source>
        <dbReference type="ARBA" id="ARBA00014798"/>
    </source>
</evidence>
<organism evidence="13 14">
    <name type="scientific">Enteractinococcus fodinae</name>
    <dbReference type="NCBI Taxonomy" id="684663"/>
    <lineage>
        <taxon>Bacteria</taxon>
        <taxon>Bacillati</taxon>
        <taxon>Actinomycetota</taxon>
        <taxon>Actinomycetes</taxon>
        <taxon>Micrococcales</taxon>
        <taxon>Micrococcaceae</taxon>
    </lineage>
</organism>
<dbReference type="InterPro" id="IPR015421">
    <property type="entry name" value="PyrdxlP-dep_Trfase_major"/>
</dbReference>
<evidence type="ECO:0000256" key="4">
    <source>
        <dbReference type="ARBA" id="ARBA00008954"/>
    </source>
</evidence>
<dbReference type="CDD" id="cd00610">
    <property type="entry name" value="OAT_like"/>
    <property type="match status" value="1"/>
</dbReference>
<sequence>MDTTIFETTESEVRSYCRSWPTVFSQASGSILTDEQGREYIDFFAGAGALNYGHNNPELRTELLEYLSSDALVHSMDKMTPAKREFLQTFKDIILEPRGLDYKVMFPGPTGTNTVEAALKLARKVTGRQHILSFTNAFHGMTLGSLSVTGNSMKRKGAGMTLTNSSKIPYDDYLDGETPDFLWLKRVLEDSGSGVDKPAAIIVETVQGEGGLNAARHEWLRGLRELTKEHDILLIVDDVQAGCGRTGSFFSFEEAGITPDIVCLSKSISGYGLPMALTLFSPELDVWAPGEHNGTFRGHNPAFVTATAALRRYWADDSFQNGHLVKVIEMVQDALTKIAIEVEGTSVKGRGLLTGLRFSDTDVAGKISAKAFEKGLLMETSGPEDEVIKLMPALNIDLVVLERGLNILADCVSEVTGQEITLVLGDTAKA</sequence>
<evidence type="ECO:0000256" key="7">
    <source>
        <dbReference type="ARBA" id="ARBA00022576"/>
    </source>
</evidence>
<gene>
    <name evidence="13" type="ORF">J2S62_000355</name>
</gene>
<dbReference type="InterPro" id="IPR015424">
    <property type="entry name" value="PyrdxlP-dep_Trfase"/>
</dbReference>
<dbReference type="GO" id="GO:0045303">
    <property type="term" value="F:diaminobutyrate-2-oxoglutarate transaminase activity"/>
    <property type="evidence" value="ECO:0007669"/>
    <property type="project" value="UniProtKB-EC"/>
</dbReference>
<dbReference type="Proteomes" id="UP001183794">
    <property type="component" value="Unassembled WGS sequence"/>
</dbReference>
<comment type="function">
    <text evidence="2 12">Catalyzes reversively the conversion of L-aspartate beta-semialdehyde (ASA) to L-2,4-diaminobutyrate (DABA) by transamination with L-glutamate.</text>
</comment>
<evidence type="ECO:0000256" key="2">
    <source>
        <dbReference type="ARBA" id="ARBA00002189"/>
    </source>
</evidence>
<dbReference type="SUPFAM" id="SSF53383">
    <property type="entry name" value="PLP-dependent transferases"/>
    <property type="match status" value="1"/>
</dbReference>
<dbReference type="InterPro" id="IPR004637">
    <property type="entry name" value="Dat"/>
</dbReference>
<evidence type="ECO:0000313" key="13">
    <source>
        <dbReference type="EMBL" id="MDR7346098.1"/>
    </source>
</evidence>
<evidence type="ECO:0000256" key="12">
    <source>
        <dbReference type="RuleBase" id="RU365034"/>
    </source>
</evidence>